<evidence type="ECO:0000256" key="1">
    <source>
        <dbReference type="ARBA" id="ARBA00022553"/>
    </source>
</evidence>
<keyword evidence="4" id="KW-0804">Transcription</keyword>
<dbReference type="GO" id="GO:0003677">
    <property type="term" value="F:DNA binding"/>
    <property type="evidence" value="ECO:0007669"/>
    <property type="project" value="UniProtKB-KW"/>
</dbReference>
<keyword evidence="3" id="KW-0238">DNA-binding</keyword>
<evidence type="ECO:0000256" key="5">
    <source>
        <dbReference type="PROSITE-ProRule" id="PRU00169"/>
    </source>
</evidence>
<dbReference type="SMART" id="SM00421">
    <property type="entry name" value="HTH_LUXR"/>
    <property type="match status" value="1"/>
</dbReference>
<keyword evidence="9" id="KW-1185">Reference proteome</keyword>
<reference evidence="8 9" key="1">
    <citation type="submission" date="2018-08" db="EMBL/GenBank/DDBJ databases">
        <title>Microbacterium lemovicicum sp. nov., a bacterium isolated from a natural uranium-rich soil.</title>
        <authorList>
            <person name="ORTET P."/>
        </authorList>
    </citation>
    <scope>NUCLEOTIDE SEQUENCE [LARGE SCALE GENOMIC DNA]</scope>
    <source>
        <strain evidence="8 9">Viu22</strain>
    </source>
</reference>
<organism evidence="8 9">
    <name type="scientific">Microbacterium lemovicicum</name>
    <dbReference type="NCBI Taxonomy" id="1072463"/>
    <lineage>
        <taxon>Bacteria</taxon>
        <taxon>Bacillati</taxon>
        <taxon>Actinomycetota</taxon>
        <taxon>Actinomycetes</taxon>
        <taxon>Micrococcales</taxon>
        <taxon>Microbacteriaceae</taxon>
        <taxon>Microbacterium</taxon>
    </lineage>
</organism>
<gene>
    <name evidence="8" type="primary">degU_1</name>
    <name evidence="8" type="ORF">CVS47_01579</name>
</gene>
<evidence type="ECO:0000313" key="9">
    <source>
        <dbReference type="Proteomes" id="UP000276888"/>
    </source>
</evidence>
<dbReference type="CDD" id="cd06170">
    <property type="entry name" value="LuxR_C_like"/>
    <property type="match status" value="1"/>
</dbReference>
<evidence type="ECO:0000256" key="3">
    <source>
        <dbReference type="ARBA" id="ARBA00023125"/>
    </source>
</evidence>
<proteinExistence type="predicted"/>
<dbReference type="PROSITE" id="PS50110">
    <property type="entry name" value="RESPONSE_REGULATORY"/>
    <property type="match status" value="1"/>
</dbReference>
<dbReference type="InterPro" id="IPR016032">
    <property type="entry name" value="Sig_transdc_resp-reg_C-effctor"/>
</dbReference>
<dbReference type="GO" id="GO:0006355">
    <property type="term" value="P:regulation of DNA-templated transcription"/>
    <property type="evidence" value="ECO:0007669"/>
    <property type="project" value="InterPro"/>
</dbReference>
<dbReference type="Pfam" id="PF00196">
    <property type="entry name" value="GerE"/>
    <property type="match status" value="1"/>
</dbReference>
<feature type="modified residue" description="4-aspartylphosphate" evidence="5">
    <location>
        <position position="73"/>
    </location>
</feature>
<dbReference type="PROSITE" id="PS50043">
    <property type="entry name" value="HTH_LUXR_2"/>
    <property type="match status" value="1"/>
</dbReference>
<sequence>MSARIAAYPEPVTTDPDTDDRTRLILVEDSVLLREGLVRLFDEAGYVTAGAFGDADDIVARVTAARADVAVLDVRLPPTFRDEGIRAALRLRAEAPGVAILVLSQYVEGVYARELLAEGEGGVGYLLKDRVTSLEDFTDAIRRVRAGGTVLDPVVVRQLLAARPDPLSALTPRERDVLELMAEGRSNMTIAQRLHIGVGAVEKNVTAIFQKLRLEESGSDHRRVLAVLAFLQRG</sequence>
<dbReference type="CDD" id="cd17535">
    <property type="entry name" value="REC_NarL-like"/>
    <property type="match status" value="1"/>
</dbReference>
<dbReference type="SMART" id="SM00448">
    <property type="entry name" value="REC"/>
    <property type="match status" value="1"/>
</dbReference>
<evidence type="ECO:0000259" key="7">
    <source>
        <dbReference type="PROSITE" id="PS50110"/>
    </source>
</evidence>
<dbReference type="InterPro" id="IPR001789">
    <property type="entry name" value="Sig_transdc_resp-reg_receiver"/>
</dbReference>
<dbReference type="InterPro" id="IPR000792">
    <property type="entry name" value="Tscrpt_reg_LuxR_C"/>
</dbReference>
<dbReference type="PANTHER" id="PTHR43214">
    <property type="entry name" value="TWO-COMPONENT RESPONSE REGULATOR"/>
    <property type="match status" value="1"/>
</dbReference>
<evidence type="ECO:0000259" key="6">
    <source>
        <dbReference type="PROSITE" id="PS50043"/>
    </source>
</evidence>
<evidence type="ECO:0000256" key="2">
    <source>
        <dbReference type="ARBA" id="ARBA00023015"/>
    </source>
</evidence>
<feature type="domain" description="HTH luxR-type" evidence="6">
    <location>
        <begin position="163"/>
        <end position="234"/>
    </location>
</feature>
<accession>A0A3Q9IY68</accession>
<protein>
    <submittedName>
        <fullName evidence="8">Transcriptional regulatory protein DegU</fullName>
    </submittedName>
</protein>
<dbReference type="InterPro" id="IPR058245">
    <property type="entry name" value="NreC/VraR/RcsB-like_REC"/>
</dbReference>
<dbReference type="SUPFAM" id="SSF52172">
    <property type="entry name" value="CheY-like"/>
    <property type="match status" value="1"/>
</dbReference>
<dbReference type="PRINTS" id="PR00038">
    <property type="entry name" value="HTHLUXR"/>
</dbReference>
<dbReference type="InterPro" id="IPR039420">
    <property type="entry name" value="WalR-like"/>
</dbReference>
<dbReference type="KEGG" id="mlv:CVS47_01579"/>
<dbReference type="SUPFAM" id="SSF46894">
    <property type="entry name" value="C-terminal effector domain of the bipartite response regulators"/>
    <property type="match status" value="1"/>
</dbReference>
<dbReference type="GO" id="GO:0000160">
    <property type="term" value="P:phosphorelay signal transduction system"/>
    <property type="evidence" value="ECO:0007669"/>
    <property type="project" value="InterPro"/>
</dbReference>
<dbReference type="EMBL" id="CP031423">
    <property type="protein sequence ID" value="AZS36956.1"/>
    <property type="molecule type" value="Genomic_DNA"/>
</dbReference>
<dbReference type="Pfam" id="PF00072">
    <property type="entry name" value="Response_reg"/>
    <property type="match status" value="1"/>
</dbReference>
<feature type="domain" description="Response regulatory" evidence="7">
    <location>
        <begin position="23"/>
        <end position="143"/>
    </location>
</feature>
<dbReference type="Gene3D" id="3.40.50.2300">
    <property type="match status" value="1"/>
</dbReference>
<dbReference type="AlphaFoldDB" id="A0A3Q9IY68"/>
<evidence type="ECO:0000256" key="4">
    <source>
        <dbReference type="ARBA" id="ARBA00023163"/>
    </source>
</evidence>
<name>A0A3Q9IY68_9MICO</name>
<keyword evidence="1 5" id="KW-0597">Phosphoprotein</keyword>
<dbReference type="Proteomes" id="UP000276888">
    <property type="component" value="Chromosome"/>
</dbReference>
<dbReference type="PANTHER" id="PTHR43214:SF24">
    <property type="entry name" value="TRANSCRIPTIONAL REGULATORY PROTEIN NARL-RELATED"/>
    <property type="match status" value="1"/>
</dbReference>
<dbReference type="InterPro" id="IPR011006">
    <property type="entry name" value="CheY-like_superfamily"/>
</dbReference>
<keyword evidence="2" id="KW-0805">Transcription regulation</keyword>
<evidence type="ECO:0000313" key="8">
    <source>
        <dbReference type="EMBL" id="AZS36956.1"/>
    </source>
</evidence>